<proteinExistence type="predicted"/>
<feature type="region of interest" description="Disordered" evidence="1">
    <location>
        <begin position="1"/>
        <end position="73"/>
    </location>
</feature>
<evidence type="ECO:0000313" key="3">
    <source>
        <dbReference type="Proteomes" id="UP000318055"/>
    </source>
</evidence>
<feature type="compositionally biased region" description="Basic residues" evidence="1">
    <location>
        <begin position="39"/>
        <end position="61"/>
    </location>
</feature>
<dbReference type="Proteomes" id="UP000318055">
    <property type="component" value="Chromosome"/>
</dbReference>
<protein>
    <submittedName>
        <fullName evidence="2">Uncharacterized protein</fullName>
    </submittedName>
</protein>
<gene>
    <name evidence="2" type="ORF">FPZ54_12295</name>
</gene>
<keyword evidence="3" id="KW-1185">Reference proteome</keyword>
<sequence length="73" mass="8308">MASEFERVSQAASRRLPRRSQSPWAARRRARPSPCGNPCRHRRVRPHIRPSPRSGRSRPSRGKGPCAIRASPR</sequence>
<dbReference type="EMBL" id="CP042239">
    <property type="protein sequence ID" value="QDX28255.1"/>
    <property type="molecule type" value="Genomic_DNA"/>
</dbReference>
<reference evidence="2 3" key="1">
    <citation type="submission" date="2019-07" db="EMBL/GenBank/DDBJ databases">
        <title>Sphingomonas alkalisoli sp. nov., isolated from rhizosphere soil of Suaedae salsa.</title>
        <authorList>
            <person name="Zhang H."/>
            <person name="Xu L."/>
            <person name="Zhang J.-X."/>
            <person name="Sun J.-Q."/>
        </authorList>
    </citation>
    <scope>NUCLEOTIDE SEQUENCE [LARGE SCALE GENOMIC DNA]</scope>
    <source>
        <strain evidence="2 3">XS-10</strain>
    </source>
</reference>
<evidence type="ECO:0000256" key="1">
    <source>
        <dbReference type="SAM" id="MobiDB-lite"/>
    </source>
</evidence>
<name>A0A518RLD8_9SPHN</name>
<organism evidence="2 3">
    <name type="scientific">Sphingomonas suaedae</name>
    <dbReference type="NCBI Taxonomy" id="2599297"/>
    <lineage>
        <taxon>Bacteria</taxon>
        <taxon>Pseudomonadati</taxon>
        <taxon>Pseudomonadota</taxon>
        <taxon>Alphaproteobacteria</taxon>
        <taxon>Sphingomonadales</taxon>
        <taxon>Sphingomonadaceae</taxon>
        <taxon>Sphingomonas</taxon>
    </lineage>
</organism>
<evidence type="ECO:0000313" key="2">
    <source>
        <dbReference type="EMBL" id="QDX28255.1"/>
    </source>
</evidence>
<dbReference type="AlphaFoldDB" id="A0A518RLD8"/>
<accession>A0A518RLD8</accession>
<dbReference type="KEGG" id="ssua:FPZ54_12295"/>